<dbReference type="Proteomes" id="UP001489719">
    <property type="component" value="Unassembled WGS sequence"/>
</dbReference>
<keyword evidence="2" id="KW-1185">Reference proteome</keyword>
<protein>
    <submittedName>
        <fullName evidence="1">Uncharacterized protein</fullName>
    </submittedName>
</protein>
<proteinExistence type="predicted"/>
<gene>
    <name evidence="1" type="ORF">V1517DRAFT_313521</name>
</gene>
<sequence length="388" mass="43753">MTAHKAPSRTAESGSQWQQSPVLIGTTKFPRAPTINNILITGGAGFIASWLVRHLALQYPDYNVTCFDKLDYCASFNNIAYVNANCHNFKFVKGDITNPDEVEAVLRDEKIDTILHLAAMSHVDLSFGRESYEFTSVNVYGTHVLLESAKTYGKVTRFIHVSTDEVYGEVHADDTDLLESAILAPTNPYAATKSAADMLVNAYYKSFKLPVIIVRCNNVYGPHQFPEKIIPKFICLLESGRKCSIHGDGSNSRRYLFAGDAVDALDTILHKGTVGQIYNIGTSDEMSNRELCILLLMRFGYREKEFDQHIEYTNDRPFNDRRYAIDASRLKSLGWIQKTRFEDGISMTIAWYRQFGLSWWGDISDILSTFPTNRHIHCKADIDGSSPD</sequence>
<evidence type="ECO:0000313" key="1">
    <source>
        <dbReference type="EMBL" id="KAK9325800.1"/>
    </source>
</evidence>
<accession>A0ACC3TYG3</accession>
<evidence type="ECO:0000313" key="2">
    <source>
        <dbReference type="Proteomes" id="UP001489719"/>
    </source>
</evidence>
<name>A0ACC3TYG3_9ASCO</name>
<reference evidence="2" key="1">
    <citation type="journal article" date="2024" name="Front. Bioeng. Biotechnol.">
        <title>Genome-scale model development and genomic sequencing of the oleaginous clade Lipomyces.</title>
        <authorList>
            <person name="Czajka J.J."/>
            <person name="Han Y."/>
            <person name="Kim J."/>
            <person name="Mondo S.J."/>
            <person name="Hofstad B.A."/>
            <person name="Robles A."/>
            <person name="Haridas S."/>
            <person name="Riley R."/>
            <person name="LaButti K."/>
            <person name="Pangilinan J."/>
            <person name="Andreopoulos W."/>
            <person name="Lipzen A."/>
            <person name="Yan J."/>
            <person name="Wang M."/>
            <person name="Ng V."/>
            <person name="Grigoriev I.V."/>
            <person name="Spatafora J.W."/>
            <person name="Magnuson J.K."/>
            <person name="Baker S.E."/>
            <person name="Pomraning K.R."/>
        </authorList>
    </citation>
    <scope>NUCLEOTIDE SEQUENCE [LARGE SCALE GENOMIC DNA]</scope>
    <source>
        <strain evidence="2">CBS 10300</strain>
    </source>
</reference>
<dbReference type="EMBL" id="MU970038">
    <property type="protein sequence ID" value="KAK9325800.1"/>
    <property type="molecule type" value="Genomic_DNA"/>
</dbReference>
<organism evidence="1 2">
    <name type="scientific">Lipomyces orientalis</name>
    <dbReference type="NCBI Taxonomy" id="1233043"/>
    <lineage>
        <taxon>Eukaryota</taxon>
        <taxon>Fungi</taxon>
        <taxon>Dikarya</taxon>
        <taxon>Ascomycota</taxon>
        <taxon>Saccharomycotina</taxon>
        <taxon>Lipomycetes</taxon>
        <taxon>Lipomycetales</taxon>
        <taxon>Lipomycetaceae</taxon>
        <taxon>Lipomyces</taxon>
    </lineage>
</organism>
<comment type="caution">
    <text evidence="1">The sequence shown here is derived from an EMBL/GenBank/DDBJ whole genome shotgun (WGS) entry which is preliminary data.</text>
</comment>